<evidence type="ECO:0000256" key="4">
    <source>
        <dbReference type="ARBA" id="ARBA00022475"/>
    </source>
</evidence>
<evidence type="ECO:0000256" key="5">
    <source>
        <dbReference type="ARBA" id="ARBA00022519"/>
    </source>
</evidence>
<evidence type="ECO:0000256" key="3">
    <source>
        <dbReference type="ARBA" id="ARBA00022448"/>
    </source>
</evidence>
<dbReference type="PANTHER" id="PTHR38831">
    <property type="entry name" value="TYPE II SECRETION SYSTEM PROTEIN K"/>
    <property type="match status" value="1"/>
</dbReference>
<evidence type="ECO:0000256" key="1">
    <source>
        <dbReference type="ARBA" id="ARBA00004533"/>
    </source>
</evidence>
<keyword evidence="8" id="KW-1133">Transmembrane helix</keyword>
<keyword evidence="13" id="KW-1185">Reference proteome</keyword>
<dbReference type="SUPFAM" id="SSF158544">
    <property type="entry name" value="GspK insert domain-like"/>
    <property type="match status" value="1"/>
</dbReference>
<evidence type="ECO:0000256" key="9">
    <source>
        <dbReference type="ARBA" id="ARBA00023136"/>
    </source>
</evidence>
<evidence type="ECO:0000256" key="8">
    <source>
        <dbReference type="ARBA" id="ARBA00022989"/>
    </source>
</evidence>
<comment type="similarity">
    <text evidence="2">Belongs to the GSP K family.</text>
</comment>
<accession>A0A846ZKU4</accession>
<comment type="subcellular location">
    <subcellularLocation>
        <location evidence="1">Cell inner membrane</location>
    </subcellularLocation>
</comment>
<dbReference type="Pfam" id="PF21687">
    <property type="entry name" value="T2SSK_1st"/>
    <property type="match status" value="1"/>
</dbReference>
<feature type="compositionally biased region" description="Gly residues" evidence="10">
    <location>
        <begin position="322"/>
        <end position="332"/>
    </location>
</feature>
<dbReference type="EMBL" id="JAAZQD010000002">
    <property type="protein sequence ID" value="NKZ38199.1"/>
    <property type="molecule type" value="Genomic_DNA"/>
</dbReference>
<evidence type="ECO:0000256" key="6">
    <source>
        <dbReference type="ARBA" id="ARBA00022692"/>
    </source>
</evidence>
<name>A0A846ZKU4_9GAMM</name>
<keyword evidence="7" id="KW-0653">Protein transport</keyword>
<sequence length="332" mass="35397">MRRRHAQRGVALLVVLWATALLTIMLAAYAVTTRTEGLQARYQFDQTRARYAAEAGIARAVYGLRESDPKRRWIADGRPYTFQFDNAKIKVTLHDESGKIDLNAATPQLLTGLFHAAGLDHDKAEALSEAVQDWRDADDATRPNGAERAQYREAGRDYGPRNGPFVTIEELQMVLGMNAALYTRIAPAITVWSGRNSPNVGSAPALVLQALPGMDAEKASQYIQLRQQRNSSAQPAPTGIIGGMTAMGGGNGNTQDIHAVATLPNGVRAAVDAVVRFGGAPSGGAPYRVLHWRYGEAGQASSDARGASRGGPVRGKDATGPQGAGGLRLGAR</sequence>
<organism evidence="12 13">
    <name type="scientific">Oleiagrimonas citrea</name>
    <dbReference type="NCBI Taxonomy" id="1665687"/>
    <lineage>
        <taxon>Bacteria</taxon>
        <taxon>Pseudomonadati</taxon>
        <taxon>Pseudomonadota</taxon>
        <taxon>Gammaproteobacteria</taxon>
        <taxon>Lysobacterales</taxon>
        <taxon>Rhodanobacteraceae</taxon>
        <taxon>Oleiagrimonas</taxon>
    </lineage>
</organism>
<feature type="region of interest" description="Disordered" evidence="10">
    <location>
        <begin position="135"/>
        <end position="159"/>
    </location>
</feature>
<dbReference type="InterPro" id="IPR005628">
    <property type="entry name" value="GspK"/>
</dbReference>
<keyword evidence="4" id="KW-1003">Cell membrane</keyword>
<dbReference type="Gene3D" id="1.10.40.60">
    <property type="entry name" value="EpsJ-like"/>
    <property type="match status" value="1"/>
</dbReference>
<dbReference type="AlphaFoldDB" id="A0A846ZKU4"/>
<evidence type="ECO:0000256" key="7">
    <source>
        <dbReference type="ARBA" id="ARBA00022927"/>
    </source>
</evidence>
<gene>
    <name evidence="12" type="ORF">HF690_04425</name>
</gene>
<comment type="caution">
    <text evidence="12">The sequence shown here is derived from an EMBL/GenBank/DDBJ whole genome shotgun (WGS) entry which is preliminary data.</text>
</comment>
<keyword evidence="6" id="KW-0812">Transmembrane</keyword>
<dbReference type="GO" id="GO:0009306">
    <property type="term" value="P:protein secretion"/>
    <property type="evidence" value="ECO:0007669"/>
    <property type="project" value="InterPro"/>
</dbReference>
<evidence type="ECO:0000313" key="12">
    <source>
        <dbReference type="EMBL" id="NKZ38199.1"/>
    </source>
</evidence>
<feature type="compositionally biased region" description="Basic and acidic residues" evidence="10">
    <location>
        <begin position="149"/>
        <end position="159"/>
    </location>
</feature>
<dbReference type="RefSeq" id="WP_113064436.1">
    <property type="nucleotide sequence ID" value="NZ_JAAZQD010000002.1"/>
</dbReference>
<dbReference type="InterPro" id="IPR038072">
    <property type="entry name" value="GspK_central_sf"/>
</dbReference>
<dbReference type="PANTHER" id="PTHR38831:SF2">
    <property type="entry name" value="TYPE II SECRETION SYSTEM PROTEIN K"/>
    <property type="match status" value="1"/>
</dbReference>
<keyword evidence="9" id="KW-0472">Membrane</keyword>
<protein>
    <submittedName>
        <fullName evidence="12">General secretion pathway protein GspK</fullName>
    </submittedName>
</protein>
<dbReference type="GO" id="GO:0005886">
    <property type="term" value="C:plasma membrane"/>
    <property type="evidence" value="ECO:0007669"/>
    <property type="project" value="UniProtKB-SubCell"/>
</dbReference>
<evidence type="ECO:0000256" key="10">
    <source>
        <dbReference type="SAM" id="MobiDB-lite"/>
    </source>
</evidence>
<dbReference type="InterPro" id="IPR049031">
    <property type="entry name" value="T2SSK_SAM-like_1st"/>
</dbReference>
<dbReference type="Proteomes" id="UP000541636">
    <property type="component" value="Unassembled WGS sequence"/>
</dbReference>
<evidence type="ECO:0000313" key="13">
    <source>
        <dbReference type="Proteomes" id="UP000541636"/>
    </source>
</evidence>
<proteinExistence type="inferred from homology"/>
<evidence type="ECO:0000259" key="11">
    <source>
        <dbReference type="Pfam" id="PF21687"/>
    </source>
</evidence>
<evidence type="ECO:0000256" key="2">
    <source>
        <dbReference type="ARBA" id="ARBA00007246"/>
    </source>
</evidence>
<reference evidence="12 13" key="1">
    <citation type="journal article" date="2017" name="Int. J. Syst. Evol. Microbiol.">
        <title>Oleiagrimonas citrea sp. nov., a marine bacterium isolated from tidal flat sediment and emended description of the genus Oleiagrimonas Fang et al. 2015 and Oleiagrimonas soli.</title>
        <authorList>
            <person name="Yang S.H."/>
            <person name="Seo H.S."/>
            <person name="Seong C.N."/>
            <person name="Kwon K.K."/>
        </authorList>
    </citation>
    <scope>NUCLEOTIDE SEQUENCE [LARGE SCALE GENOMIC DNA]</scope>
    <source>
        <strain evidence="12 13">MEBiC09124</strain>
    </source>
</reference>
<feature type="domain" description="T2SS protein K first SAM-like" evidence="11">
    <location>
        <begin position="103"/>
        <end position="192"/>
    </location>
</feature>
<feature type="region of interest" description="Disordered" evidence="10">
    <location>
        <begin position="299"/>
        <end position="332"/>
    </location>
</feature>
<keyword evidence="3" id="KW-0813">Transport</keyword>
<keyword evidence="5" id="KW-0997">Cell inner membrane</keyword>